<sequence length="182" mass="20718">MGQATETAKRAVVNPRTTKFEFGGRIVALGVTLSVPFFTYWLNLACTPQTRCLLGPQILDLRTLWNTTNFFSLEACYVYLGWYMYIPCTLLASTPWQIAFNSLICTILVTAAVFARWGGSPFLYIVDHYVELITASLIVSIYLSSSILLLEQFPARSDPSAWWQQQQRNLRCKPLSHLKKHD</sequence>
<dbReference type="STRING" id="418459.E3KZJ2"/>
<dbReference type="RefSeq" id="XP_003334136.2">
    <property type="nucleotide sequence ID" value="XM_003334088.2"/>
</dbReference>
<feature type="transmembrane region" description="Helical" evidence="1">
    <location>
        <begin position="64"/>
        <end position="86"/>
    </location>
</feature>
<protein>
    <submittedName>
        <fullName evidence="2">Uncharacterized protein</fullName>
    </submittedName>
</protein>
<reference evidence="3" key="2">
    <citation type="journal article" date="2011" name="Proc. Natl. Acad. Sci. U.S.A.">
        <title>Obligate biotrophy features unraveled by the genomic analysis of rust fungi.</title>
        <authorList>
            <person name="Duplessis S."/>
            <person name="Cuomo C.A."/>
            <person name="Lin Y.-C."/>
            <person name="Aerts A."/>
            <person name="Tisserant E."/>
            <person name="Veneault-Fourrey C."/>
            <person name="Joly D.L."/>
            <person name="Hacquard S."/>
            <person name="Amselem J."/>
            <person name="Cantarel B.L."/>
            <person name="Chiu R."/>
            <person name="Coutinho P.M."/>
            <person name="Feau N."/>
            <person name="Field M."/>
            <person name="Frey P."/>
            <person name="Gelhaye E."/>
            <person name="Goldberg J."/>
            <person name="Grabherr M.G."/>
            <person name="Kodira C.D."/>
            <person name="Kohler A."/>
            <person name="Kuees U."/>
            <person name="Lindquist E.A."/>
            <person name="Lucas S.M."/>
            <person name="Mago R."/>
            <person name="Mauceli E."/>
            <person name="Morin E."/>
            <person name="Murat C."/>
            <person name="Pangilinan J.L."/>
            <person name="Park R."/>
            <person name="Pearson M."/>
            <person name="Quesneville H."/>
            <person name="Rouhier N."/>
            <person name="Sakthikumar S."/>
            <person name="Salamov A.A."/>
            <person name="Schmutz J."/>
            <person name="Selles B."/>
            <person name="Shapiro H."/>
            <person name="Tanguay P."/>
            <person name="Tuskan G.A."/>
            <person name="Henrissat B."/>
            <person name="Van de Peer Y."/>
            <person name="Rouze P."/>
            <person name="Ellis J.G."/>
            <person name="Dodds P.N."/>
            <person name="Schein J.E."/>
            <person name="Zhong S."/>
            <person name="Hamelin R.C."/>
            <person name="Grigoriev I.V."/>
            <person name="Szabo L.J."/>
            <person name="Martin F."/>
        </authorList>
    </citation>
    <scope>NUCLEOTIDE SEQUENCE [LARGE SCALE GENOMIC DNA]</scope>
    <source>
        <strain evidence="3">CRL 75-36-700-3 / race SCCL</strain>
    </source>
</reference>
<feature type="transmembrane region" description="Helical" evidence="1">
    <location>
        <begin position="26"/>
        <end position="44"/>
    </location>
</feature>
<proteinExistence type="predicted"/>
<evidence type="ECO:0000313" key="3">
    <source>
        <dbReference type="Proteomes" id="UP000008783"/>
    </source>
</evidence>
<keyword evidence="1" id="KW-0472">Membrane</keyword>
<dbReference type="OrthoDB" id="10262235at2759"/>
<evidence type="ECO:0000313" key="2">
    <source>
        <dbReference type="EMBL" id="EFP89717.2"/>
    </source>
</evidence>
<gene>
    <name evidence="2" type="ORF">PGTG_15373</name>
</gene>
<feature type="transmembrane region" description="Helical" evidence="1">
    <location>
        <begin position="98"/>
        <end position="117"/>
    </location>
</feature>
<dbReference type="GeneID" id="10545286"/>
<dbReference type="KEGG" id="pgr:PGTG_15373"/>
<keyword evidence="3" id="KW-1185">Reference proteome</keyword>
<dbReference type="EMBL" id="DS178325">
    <property type="protein sequence ID" value="EFP89717.2"/>
    <property type="molecule type" value="Genomic_DNA"/>
</dbReference>
<reference key="1">
    <citation type="submission" date="2007-01" db="EMBL/GenBank/DDBJ databases">
        <title>The Genome Sequence of Puccinia graminis f. sp. tritici Strain CRL 75-36-700-3.</title>
        <authorList>
            <consortium name="The Broad Institute Genome Sequencing Platform"/>
            <person name="Birren B."/>
            <person name="Lander E."/>
            <person name="Galagan J."/>
            <person name="Nusbaum C."/>
            <person name="Devon K."/>
            <person name="Cuomo C."/>
            <person name="Jaffe D."/>
            <person name="Butler J."/>
            <person name="Alvarez P."/>
            <person name="Gnerre S."/>
            <person name="Grabherr M."/>
            <person name="Mauceli E."/>
            <person name="Brockman W."/>
            <person name="Young S."/>
            <person name="LaButti K."/>
            <person name="Sykes S."/>
            <person name="DeCaprio D."/>
            <person name="Crawford M."/>
            <person name="Koehrsen M."/>
            <person name="Engels R."/>
            <person name="Montgomery P."/>
            <person name="Pearson M."/>
            <person name="Howarth C."/>
            <person name="Larson L."/>
            <person name="White J."/>
            <person name="Zeng Q."/>
            <person name="Kodira C."/>
            <person name="Yandava C."/>
            <person name="Alvarado L."/>
            <person name="O'Leary S."/>
            <person name="Szabo L."/>
            <person name="Dean R."/>
            <person name="Schein J."/>
        </authorList>
    </citation>
    <scope>NUCLEOTIDE SEQUENCE</scope>
    <source>
        <strain>CRL 75-36-700-3</strain>
    </source>
</reference>
<feature type="transmembrane region" description="Helical" evidence="1">
    <location>
        <begin position="129"/>
        <end position="150"/>
    </location>
</feature>
<dbReference type="VEuPathDB" id="FungiDB:PGTG_15373"/>
<dbReference type="InParanoid" id="E3KZJ2"/>
<name>E3KZJ2_PUCGT</name>
<keyword evidence="1" id="KW-0812">Transmembrane</keyword>
<evidence type="ECO:0000256" key="1">
    <source>
        <dbReference type="SAM" id="Phobius"/>
    </source>
</evidence>
<organism evidence="2 3">
    <name type="scientific">Puccinia graminis f. sp. tritici (strain CRL 75-36-700-3 / race SCCL)</name>
    <name type="common">Black stem rust fungus</name>
    <dbReference type="NCBI Taxonomy" id="418459"/>
    <lineage>
        <taxon>Eukaryota</taxon>
        <taxon>Fungi</taxon>
        <taxon>Dikarya</taxon>
        <taxon>Basidiomycota</taxon>
        <taxon>Pucciniomycotina</taxon>
        <taxon>Pucciniomycetes</taxon>
        <taxon>Pucciniales</taxon>
        <taxon>Pucciniaceae</taxon>
        <taxon>Puccinia</taxon>
    </lineage>
</organism>
<keyword evidence="1" id="KW-1133">Transmembrane helix</keyword>
<accession>E3KZJ2</accession>
<dbReference type="AlphaFoldDB" id="E3KZJ2"/>
<dbReference type="HOGENOM" id="CLU_1482707_0_0_1"/>
<dbReference type="Proteomes" id="UP000008783">
    <property type="component" value="Unassembled WGS sequence"/>
</dbReference>